<dbReference type="InterPro" id="IPR002686">
    <property type="entry name" value="Transposase_17"/>
</dbReference>
<evidence type="ECO:0000259" key="2">
    <source>
        <dbReference type="SMART" id="SM01321"/>
    </source>
</evidence>
<feature type="region of interest" description="Disordered" evidence="1">
    <location>
        <begin position="209"/>
        <end position="241"/>
    </location>
</feature>
<dbReference type="RefSeq" id="WP_386718491.1">
    <property type="nucleotide sequence ID" value="NZ_JBHRSZ010000002.1"/>
</dbReference>
<keyword evidence="4" id="KW-1185">Reference proteome</keyword>
<dbReference type="EMBL" id="JBHRSZ010000002">
    <property type="protein sequence ID" value="MFC3150878.1"/>
    <property type="molecule type" value="Genomic_DNA"/>
</dbReference>
<evidence type="ECO:0000313" key="4">
    <source>
        <dbReference type="Proteomes" id="UP001595476"/>
    </source>
</evidence>
<name>A0ABV7HE92_9GAMM</name>
<evidence type="ECO:0000256" key="1">
    <source>
        <dbReference type="SAM" id="MobiDB-lite"/>
    </source>
</evidence>
<feature type="domain" description="Transposase IS200-like" evidence="2">
    <location>
        <begin position="9"/>
        <end position="124"/>
    </location>
</feature>
<evidence type="ECO:0000313" key="3">
    <source>
        <dbReference type="EMBL" id="MFC3150878.1"/>
    </source>
</evidence>
<dbReference type="Gene3D" id="3.30.70.1290">
    <property type="entry name" value="Transposase IS200-like"/>
    <property type="match status" value="1"/>
</dbReference>
<dbReference type="InterPro" id="IPR036515">
    <property type="entry name" value="Transposase_17_sf"/>
</dbReference>
<dbReference type="SUPFAM" id="SSF143422">
    <property type="entry name" value="Transposase IS200-like"/>
    <property type="match status" value="1"/>
</dbReference>
<protein>
    <submittedName>
        <fullName evidence="3">Transposase</fullName>
    </submittedName>
</protein>
<reference evidence="4" key="1">
    <citation type="journal article" date="2019" name="Int. J. Syst. Evol. Microbiol.">
        <title>The Global Catalogue of Microorganisms (GCM) 10K type strain sequencing project: providing services to taxonomists for standard genome sequencing and annotation.</title>
        <authorList>
            <consortium name="The Broad Institute Genomics Platform"/>
            <consortium name="The Broad Institute Genome Sequencing Center for Infectious Disease"/>
            <person name="Wu L."/>
            <person name="Ma J."/>
        </authorList>
    </citation>
    <scope>NUCLEOTIDE SEQUENCE [LARGE SCALE GENOMIC DNA]</scope>
    <source>
        <strain evidence="4">KCTC 52438</strain>
    </source>
</reference>
<dbReference type="Pfam" id="PF01797">
    <property type="entry name" value="Y1_Tnp"/>
    <property type="match status" value="1"/>
</dbReference>
<feature type="compositionally biased region" description="Polar residues" evidence="1">
    <location>
        <begin position="229"/>
        <end position="241"/>
    </location>
</feature>
<dbReference type="Proteomes" id="UP001595476">
    <property type="component" value="Unassembled WGS sequence"/>
</dbReference>
<organism evidence="3 4">
    <name type="scientific">Litoribrevibacter euphylliae</name>
    <dbReference type="NCBI Taxonomy" id="1834034"/>
    <lineage>
        <taxon>Bacteria</taxon>
        <taxon>Pseudomonadati</taxon>
        <taxon>Pseudomonadota</taxon>
        <taxon>Gammaproteobacteria</taxon>
        <taxon>Oceanospirillales</taxon>
        <taxon>Oceanospirillaceae</taxon>
        <taxon>Litoribrevibacter</taxon>
    </lineage>
</organism>
<dbReference type="PANTHER" id="PTHR34322">
    <property type="entry name" value="TRANSPOSASE, Y1_TNP DOMAIN-CONTAINING"/>
    <property type="match status" value="1"/>
</dbReference>
<dbReference type="PANTHER" id="PTHR34322:SF2">
    <property type="entry name" value="TRANSPOSASE IS200-LIKE DOMAIN-CONTAINING PROTEIN"/>
    <property type="match status" value="1"/>
</dbReference>
<comment type="caution">
    <text evidence="3">The sequence shown here is derived from an EMBL/GenBank/DDBJ whole genome shotgun (WGS) entry which is preliminary data.</text>
</comment>
<accession>A0ABV7HE92</accession>
<sequence length="241" mass="28303">MARKPRLSLPNIPQHIIQRGNNRQPCFFDQQDFKVYLCKLEEYTQKYQVSVHAFVLMTNHVHLLMAPTESNGISKVMQSLGRYYVRYFNHTYKRTGTLWEGRYKSSLIDSDNYFLTVSRYIELNPVRAAMVQHPAEYPWSSYQGNALGKPISLLTPHPCYLQLGHTPAAQQQRYRSLFTHQIPNWTIDQINTATNKEWVLGNHRFKDYIEQQTGRQTEPKPKGGDRRSANWQRSQELAQNR</sequence>
<gene>
    <name evidence="3" type="ORF">ACFOEK_07555</name>
</gene>
<dbReference type="SMART" id="SM01321">
    <property type="entry name" value="Y1_Tnp"/>
    <property type="match status" value="1"/>
</dbReference>
<proteinExistence type="predicted"/>
<feature type="compositionally biased region" description="Basic and acidic residues" evidence="1">
    <location>
        <begin position="217"/>
        <end position="228"/>
    </location>
</feature>